<dbReference type="RefSeq" id="WP_055661378.1">
    <property type="nucleotide sequence ID" value="NZ_CXST01000006.1"/>
</dbReference>
<evidence type="ECO:0000313" key="1">
    <source>
        <dbReference type="EMBL" id="CTQ47338.1"/>
    </source>
</evidence>
<gene>
    <name evidence="1" type="ORF">LAL4801_05800</name>
</gene>
<dbReference type="Proteomes" id="UP000048926">
    <property type="component" value="Unassembled WGS sequence"/>
</dbReference>
<sequence>MKTVMKFEDGSSWRQLTKVADITEAKERIAVEKELLGDVVQFKMSGHRQTAPRPGDLVPGLDQFIDPDDRLPAFLAAGPDPEDSSYLDKHKTTGVFLLEDEGGNPQALVHLRCIYPTEIEIKFSPEVERKISLLRGAIGPRLLMNTDLTNPLPDKDYTLRTKSGRQVEFSIQNGVLHGSGGSNSRMTVDSVDGAAWIVRNDLGFVEDAAFFQNGLLDRDGGRPAVVQPVPRRGEYSDKIPPANQGGYYEFHEGGVLKRIEHTDDISIGDCFWFQNRKVSREGGPAYVSNTEVSSAHAYCRNGRLHNDDGVASVVVGSEDVAFHQNGKRLDGAVKASSRERTPVTAQVTTFDPID</sequence>
<accession>A0A0M6YCE2</accession>
<name>A0A0M6YCE2_9HYPH</name>
<evidence type="ECO:0000313" key="2">
    <source>
        <dbReference type="Proteomes" id="UP000048926"/>
    </source>
</evidence>
<reference evidence="2" key="1">
    <citation type="submission" date="2015-07" db="EMBL/GenBank/DDBJ databases">
        <authorList>
            <person name="Rodrigo-Torres Lidia"/>
            <person name="Arahal R.David."/>
        </authorList>
    </citation>
    <scope>NUCLEOTIDE SEQUENCE [LARGE SCALE GENOMIC DNA]</scope>
    <source>
        <strain evidence="2">CECT 4801</strain>
    </source>
</reference>
<dbReference type="AlphaFoldDB" id="A0A0M6YCE2"/>
<dbReference type="EMBL" id="CXST01000006">
    <property type="protein sequence ID" value="CTQ47338.1"/>
    <property type="molecule type" value="Genomic_DNA"/>
</dbReference>
<proteinExistence type="predicted"/>
<keyword evidence="2" id="KW-1185">Reference proteome</keyword>
<protein>
    <submittedName>
        <fullName evidence="1">Uncharacterized protein</fullName>
    </submittedName>
</protein>
<organism evidence="1 2">
    <name type="scientific">Roseibium aggregatum</name>
    <dbReference type="NCBI Taxonomy" id="187304"/>
    <lineage>
        <taxon>Bacteria</taxon>
        <taxon>Pseudomonadati</taxon>
        <taxon>Pseudomonadota</taxon>
        <taxon>Alphaproteobacteria</taxon>
        <taxon>Hyphomicrobiales</taxon>
        <taxon>Stappiaceae</taxon>
        <taxon>Roseibium</taxon>
    </lineage>
</organism>